<dbReference type="InParanoid" id="A0A6P8PBT1"/>
<keyword evidence="9" id="KW-0472">Membrane</keyword>
<dbReference type="OrthoDB" id="644067at2759"/>
<comment type="subcellular location">
    <subcellularLocation>
        <location evidence="2">Endoplasmic reticulum membrane</location>
        <topology evidence="2">Single-pass membrane protein</topology>
    </subcellularLocation>
    <subcellularLocation>
        <location evidence="1">Nucleus</location>
    </subcellularLocation>
</comment>
<evidence type="ECO:0000313" key="16">
    <source>
        <dbReference type="Proteomes" id="UP000515159"/>
    </source>
</evidence>
<reference evidence="17" key="1">
    <citation type="submission" date="2025-08" db="UniProtKB">
        <authorList>
            <consortium name="RefSeq"/>
        </authorList>
    </citation>
    <scope>IDENTIFICATION</scope>
</reference>
<feature type="region of interest" description="Disordered" evidence="14">
    <location>
        <begin position="625"/>
        <end position="674"/>
    </location>
</feature>
<evidence type="ECO:0000256" key="1">
    <source>
        <dbReference type="ARBA" id="ARBA00004123"/>
    </source>
</evidence>
<dbReference type="Pfam" id="PF00170">
    <property type="entry name" value="bZIP_1"/>
    <property type="match status" value="1"/>
</dbReference>
<dbReference type="FunCoup" id="A0A6P8PBT1">
    <property type="interactions" value="2162"/>
</dbReference>
<dbReference type="SMART" id="SM00338">
    <property type="entry name" value="BRLZ"/>
    <property type="match status" value="1"/>
</dbReference>
<evidence type="ECO:0000259" key="15">
    <source>
        <dbReference type="PROSITE" id="PS50217"/>
    </source>
</evidence>
<feature type="coiled-coil region" evidence="13">
    <location>
        <begin position="323"/>
        <end position="357"/>
    </location>
</feature>
<evidence type="ECO:0000256" key="9">
    <source>
        <dbReference type="ARBA" id="ARBA00023136"/>
    </source>
</evidence>
<dbReference type="PROSITE" id="PS50217">
    <property type="entry name" value="BZIP"/>
    <property type="match status" value="1"/>
</dbReference>
<dbReference type="PANTHER" id="PTHR46164:SF2">
    <property type="entry name" value="CYCLIC AMP-DEPENDENT TRANSCRIPTION FACTOR ATF-6 BETA"/>
    <property type="match status" value="1"/>
</dbReference>
<dbReference type="FunFam" id="1.20.5.170:FF:000041">
    <property type="entry name" value="Cyclic AMP-dependent transcription factor ATF-6 beta"/>
    <property type="match status" value="1"/>
</dbReference>
<keyword evidence="10" id="KW-0804">Transcription</keyword>
<dbReference type="InterPro" id="IPR051882">
    <property type="entry name" value="ATF_bZIP_TF"/>
</dbReference>
<keyword evidence="13" id="KW-0175">Coiled coil</keyword>
<evidence type="ECO:0000313" key="17">
    <source>
        <dbReference type="RefSeq" id="XP_033772363.1"/>
    </source>
</evidence>
<keyword evidence="8" id="KW-0238">DNA-binding</keyword>
<feature type="region of interest" description="Disordered" evidence="14">
    <location>
        <begin position="87"/>
        <end position="106"/>
    </location>
</feature>
<keyword evidence="6" id="KW-1133">Transmembrane helix</keyword>
<dbReference type="AlphaFoldDB" id="A0A6P8PBT1"/>
<comment type="similarity">
    <text evidence="3">Belongs to the bZIP family. ATF subfamily.</text>
</comment>
<keyword evidence="5" id="KW-0256">Endoplasmic reticulum</keyword>
<dbReference type="Proteomes" id="UP000515159">
    <property type="component" value="Chromosome 12"/>
</dbReference>
<dbReference type="InterPro" id="IPR046347">
    <property type="entry name" value="bZIP_sf"/>
</dbReference>
<evidence type="ECO:0000256" key="2">
    <source>
        <dbReference type="ARBA" id="ARBA00004389"/>
    </source>
</evidence>
<dbReference type="CDD" id="cd14700">
    <property type="entry name" value="bZIP_ATF6"/>
    <property type="match status" value="1"/>
</dbReference>
<dbReference type="RefSeq" id="XP_033772363.1">
    <property type="nucleotide sequence ID" value="XM_033916472.1"/>
</dbReference>
<feature type="domain" description="BZIP" evidence="15">
    <location>
        <begin position="298"/>
        <end position="361"/>
    </location>
</feature>
<protein>
    <submittedName>
        <fullName evidence="17">Cyclic AMP-dependent transcription factor ATF-6 beta isoform X1</fullName>
    </submittedName>
</protein>
<keyword evidence="7" id="KW-0805">Transcription regulation</keyword>
<evidence type="ECO:0000256" key="7">
    <source>
        <dbReference type="ARBA" id="ARBA00023015"/>
    </source>
</evidence>
<evidence type="ECO:0000256" key="8">
    <source>
        <dbReference type="ARBA" id="ARBA00023125"/>
    </source>
</evidence>
<feature type="region of interest" description="Disordered" evidence="14">
    <location>
        <begin position="258"/>
        <end position="287"/>
    </location>
</feature>
<dbReference type="Gene3D" id="1.20.5.170">
    <property type="match status" value="1"/>
</dbReference>
<accession>A0A6P8PBT1</accession>
<keyword evidence="11" id="KW-0834">Unfolded protein response</keyword>
<evidence type="ECO:0000256" key="10">
    <source>
        <dbReference type="ARBA" id="ARBA00023163"/>
    </source>
</evidence>
<gene>
    <name evidence="17" type="primary">ATF6B</name>
</gene>
<feature type="compositionally biased region" description="Acidic residues" evidence="14">
    <location>
        <begin position="665"/>
        <end position="674"/>
    </location>
</feature>
<evidence type="ECO:0000256" key="13">
    <source>
        <dbReference type="SAM" id="Coils"/>
    </source>
</evidence>
<dbReference type="GO" id="GO:0005789">
    <property type="term" value="C:endoplasmic reticulum membrane"/>
    <property type="evidence" value="ECO:0007669"/>
    <property type="project" value="UniProtKB-SubCell"/>
</dbReference>
<name>A0A6P8PBT1_GEOSA</name>
<dbReference type="GO" id="GO:0005634">
    <property type="term" value="C:nucleus"/>
    <property type="evidence" value="ECO:0007669"/>
    <property type="project" value="UniProtKB-SubCell"/>
</dbReference>
<evidence type="ECO:0000256" key="5">
    <source>
        <dbReference type="ARBA" id="ARBA00022824"/>
    </source>
</evidence>
<evidence type="ECO:0000256" key="4">
    <source>
        <dbReference type="ARBA" id="ARBA00022692"/>
    </source>
</evidence>
<dbReference type="SUPFAM" id="SSF57959">
    <property type="entry name" value="Leucine zipper domain"/>
    <property type="match status" value="1"/>
</dbReference>
<evidence type="ECO:0000256" key="3">
    <source>
        <dbReference type="ARBA" id="ARBA00009050"/>
    </source>
</evidence>
<sequence length="674" mass="75388">MGTELYISELDSRFFRDNLLSNEDWDTSLYNYMEDMEEQGGLQCFDENTLFDNNMDLILDSGAPASPWDLVNGEIFPDVRVKLEPLSPSSSPCSDSSISSSSSDIPQQLLHPPPLLQVSSVKLENPLNPSCLFGDVLSPPLTAVQINLVPVPESCTTAPAAAGKSVSQRKVNSLVSRKPAIQPKPLLVSSTPITPQAPSPTKAILVQTLPSSIASTPPLPQPLSIKPSLTVSAPPVVLAKAELLPLSVPGLVKVQPVKGSGGKATMASSGSISKAETKNIVPAPGPPAPCVQEIDEKKLKRQQRMIKNRESACQSRRRKKEYLQGLESRLQEVLCENEKLRRENALLRKKLESVLTENTDLKFGSGNRKVVCLMVLLLFIAFNFGPVSISDRKVELLKPEAVYGSRHLLEFKEEQREAKAYKGVSRDRSQRLRFRNVTATITDVKDMVLRDLDQLFLSSDCRQFNRTESLRLADELSGWVRRHQIVRKPLRARKERAMKKVQQQKKTLSLSRFLPAHSQRYPDRGSPGQLQVYQRLDQTYEDFMGAIDRREDTFYVVSFRRDHLLLPAISHNKTTRPKMSLVMPAMALNESVYNSSRHYEAMMQIDCEVMDTRVIQIKSSTVPPFLRQERGDNHTTSTTSAFHRGVRPHRGPLSTSSKGNVSLLLEEEEQDGEE</sequence>
<keyword evidence="16" id="KW-1185">Reference proteome</keyword>
<dbReference type="GO" id="GO:0030968">
    <property type="term" value="P:endoplasmic reticulum unfolded protein response"/>
    <property type="evidence" value="ECO:0007669"/>
    <property type="project" value="TreeGrafter"/>
</dbReference>
<dbReference type="KEGG" id="gsh:117346612"/>
<evidence type="ECO:0000256" key="11">
    <source>
        <dbReference type="ARBA" id="ARBA00023230"/>
    </source>
</evidence>
<dbReference type="InterPro" id="IPR004827">
    <property type="entry name" value="bZIP"/>
</dbReference>
<keyword evidence="4" id="KW-0812">Transmembrane</keyword>
<dbReference type="PANTHER" id="PTHR46164">
    <property type="entry name" value="ATF6, ISOFORM C"/>
    <property type="match status" value="1"/>
</dbReference>
<organism evidence="16 17">
    <name type="scientific">Geotrypetes seraphini</name>
    <name type="common">Gaboon caecilian</name>
    <name type="synonym">Caecilia seraphini</name>
    <dbReference type="NCBI Taxonomy" id="260995"/>
    <lineage>
        <taxon>Eukaryota</taxon>
        <taxon>Metazoa</taxon>
        <taxon>Chordata</taxon>
        <taxon>Craniata</taxon>
        <taxon>Vertebrata</taxon>
        <taxon>Euteleostomi</taxon>
        <taxon>Amphibia</taxon>
        <taxon>Gymnophiona</taxon>
        <taxon>Geotrypetes</taxon>
    </lineage>
</organism>
<evidence type="ECO:0000256" key="12">
    <source>
        <dbReference type="ARBA" id="ARBA00023242"/>
    </source>
</evidence>
<dbReference type="CTD" id="1388"/>
<keyword evidence="12" id="KW-0539">Nucleus</keyword>
<dbReference type="PROSITE" id="PS00036">
    <property type="entry name" value="BZIP_BASIC"/>
    <property type="match status" value="1"/>
</dbReference>
<proteinExistence type="inferred from homology"/>
<dbReference type="GO" id="GO:0000978">
    <property type="term" value="F:RNA polymerase II cis-regulatory region sequence-specific DNA binding"/>
    <property type="evidence" value="ECO:0007669"/>
    <property type="project" value="TreeGrafter"/>
</dbReference>
<dbReference type="GeneID" id="117346612"/>
<evidence type="ECO:0000256" key="6">
    <source>
        <dbReference type="ARBA" id="ARBA00022989"/>
    </source>
</evidence>
<evidence type="ECO:0000256" key="14">
    <source>
        <dbReference type="SAM" id="MobiDB-lite"/>
    </source>
</evidence>
<dbReference type="GO" id="GO:0000981">
    <property type="term" value="F:DNA-binding transcription factor activity, RNA polymerase II-specific"/>
    <property type="evidence" value="ECO:0007669"/>
    <property type="project" value="TreeGrafter"/>
</dbReference>